<dbReference type="PANTHER" id="PTHR35377:SF4">
    <property type="entry name" value="PREVENT-HOST-DEATH FAMILY PROTEIN"/>
    <property type="match status" value="1"/>
</dbReference>
<protein>
    <recommendedName>
        <fullName evidence="2">DUF2281 domain-containing protein</fullName>
    </recommendedName>
</protein>
<dbReference type="Pfam" id="PF10047">
    <property type="entry name" value="DUF2281"/>
    <property type="match status" value="1"/>
</dbReference>
<dbReference type="InterPro" id="IPR036165">
    <property type="entry name" value="YefM-like_sf"/>
</dbReference>
<evidence type="ECO:0000313" key="3">
    <source>
        <dbReference type="EMBL" id="QNO42416.1"/>
    </source>
</evidence>
<name>A0A7G9Y332_9EURY</name>
<dbReference type="SUPFAM" id="SSF143120">
    <property type="entry name" value="YefM-like"/>
    <property type="match status" value="1"/>
</dbReference>
<evidence type="ECO:0000259" key="2">
    <source>
        <dbReference type="Pfam" id="PF10047"/>
    </source>
</evidence>
<dbReference type="NCBIfam" id="TIGR01552">
    <property type="entry name" value="phd_fam"/>
    <property type="match status" value="1"/>
</dbReference>
<dbReference type="Gene3D" id="3.40.1620.10">
    <property type="entry name" value="YefM-like domain"/>
    <property type="match status" value="1"/>
</dbReference>
<dbReference type="PANTHER" id="PTHR35377">
    <property type="entry name" value="ANTITOXIN VAPB49-RELATED-RELATED"/>
    <property type="match status" value="1"/>
</dbReference>
<gene>
    <name evidence="3" type="ORF">ODADPOMJ_00009</name>
</gene>
<sequence length="74" mass="8492">MQNIDVNQAKQQLHQLIEQAVGGNEVIITKSGQPVVRLVAITKRRDQRQFGSAKGLIEMSDDFDEQLEDFRDYM</sequence>
<dbReference type="InterPro" id="IPR018739">
    <property type="entry name" value="DUF2281"/>
</dbReference>
<evidence type="ECO:0000256" key="1">
    <source>
        <dbReference type="ARBA" id="ARBA00009981"/>
    </source>
</evidence>
<dbReference type="AlphaFoldDB" id="A0A7G9Y332"/>
<organism evidence="3">
    <name type="scientific">Candidatus Methanogaster sp. ANME-2c ERB4</name>
    <dbReference type="NCBI Taxonomy" id="2759911"/>
    <lineage>
        <taxon>Archaea</taxon>
        <taxon>Methanobacteriati</taxon>
        <taxon>Methanobacteriota</taxon>
        <taxon>Stenosarchaea group</taxon>
        <taxon>Methanomicrobia</taxon>
        <taxon>Methanosarcinales</taxon>
        <taxon>ANME-2 cluster</taxon>
        <taxon>Candidatus Methanogasteraceae</taxon>
        <taxon>Candidatus Methanogaster</taxon>
    </lineage>
</organism>
<dbReference type="InterPro" id="IPR051416">
    <property type="entry name" value="phD-YefM_TA_antitoxins"/>
</dbReference>
<dbReference type="InterPro" id="IPR006442">
    <property type="entry name" value="Antitoxin_Phd/YefM"/>
</dbReference>
<comment type="similarity">
    <text evidence="1">Belongs to the phD/YefM antitoxin family.</text>
</comment>
<dbReference type="Pfam" id="PF02604">
    <property type="entry name" value="PhdYeFM_antitox"/>
    <property type="match status" value="1"/>
</dbReference>
<proteinExistence type="inferred from homology"/>
<accession>A0A7G9Y332</accession>
<dbReference type="EMBL" id="MT630736">
    <property type="protein sequence ID" value="QNO42416.1"/>
    <property type="molecule type" value="Genomic_DNA"/>
</dbReference>
<feature type="domain" description="DUF2281" evidence="2">
    <location>
        <begin position="44"/>
        <end position="73"/>
    </location>
</feature>
<reference evidence="3" key="1">
    <citation type="submission" date="2020-06" db="EMBL/GenBank/DDBJ databases">
        <title>Unique genomic features of the anaerobic methanotrophic archaea.</title>
        <authorList>
            <person name="Chadwick G.L."/>
            <person name="Skennerton C.T."/>
            <person name="Laso-Perez R."/>
            <person name="Leu A.O."/>
            <person name="Speth D.R."/>
            <person name="Yu H."/>
            <person name="Morgan-Lang C."/>
            <person name="Hatzenpichler R."/>
            <person name="Goudeau D."/>
            <person name="Malmstrom R."/>
            <person name="Brazelton W.J."/>
            <person name="Woyke T."/>
            <person name="Hallam S.J."/>
            <person name="Tyson G.W."/>
            <person name="Wegener G."/>
            <person name="Boetius A."/>
            <person name="Orphan V."/>
        </authorList>
    </citation>
    <scope>NUCLEOTIDE SEQUENCE</scope>
</reference>